<protein>
    <submittedName>
        <fullName evidence="1">Uncharacterized protein</fullName>
    </submittedName>
</protein>
<dbReference type="GeneID" id="66514626"/>
<dbReference type="EMBL" id="CP010026">
    <property type="protein sequence ID" value="AJZ59611.1"/>
    <property type="molecule type" value="Genomic_DNA"/>
</dbReference>
<reference evidence="1 2" key="1">
    <citation type="journal article" date="2015" name="Genome Announc.">
        <title>Complete genome sequences for 59 burkholderia isolates, both pathogenic and near neighbor.</title>
        <authorList>
            <person name="Johnson S.L."/>
            <person name="Bishop-Lilly K.A."/>
            <person name="Ladner J.T."/>
            <person name="Daligault H.E."/>
            <person name="Davenport K.W."/>
            <person name="Jaissle J."/>
            <person name="Frey K.G."/>
            <person name="Koroleva G.I."/>
            <person name="Bruce D.C."/>
            <person name="Coyne S.R."/>
            <person name="Broomall S.M."/>
            <person name="Li P.E."/>
            <person name="Teshima H."/>
            <person name="Gibbons H.S."/>
            <person name="Palacios G.F."/>
            <person name="Rosenzweig C.N."/>
            <person name="Redden C.L."/>
            <person name="Xu Y."/>
            <person name="Minogue T.D."/>
            <person name="Chain P.S."/>
        </authorList>
    </citation>
    <scope>NUCLEOTIDE SEQUENCE [LARGE SCALE GENOMIC DNA]</scope>
    <source>
        <strain evidence="1 2">ATCC BAA-463</strain>
    </source>
</reference>
<dbReference type="Proteomes" id="UP000032614">
    <property type="component" value="Chromosome 1"/>
</dbReference>
<dbReference type="AlphaFoldDB" id="A0AAU8SZV1"/>
<gene>
    <name evidence="1" type="ORF">OI25_615</name>
</gene>
<sequence>MQAVNSIAATLDFDHFQSERPNDTGSAVLRRAACAISTIARLVSNSIRAEQEGNDEPVPLSARTQAGLLDALELIAHSMEFEADFIDEHDQVLSGHPSEK</sequence>
<evidence type="ECO:0000313" key="1">
    <source>
        <dbReference type="EMBL" id="AJZ59611.1"/>
    </source>
</evidence>
<name>A0AAU8SZV1_9BURK</name>
<dbReference type="RefSeq" id="WP_046566347.1">
    <property type="nucleotide sequence ID" value="NZ_CP010026.1"/>
</dbReference>
<accession>A0AAU8SZV1</accession>
<proteinExistence type="predicted"/>
<dbReference type="KEGG" id="bfn:OI25_615"/>
<organism evidence="1 2">
    <name type="scientific">Paraburkholderia fungorum</name>
    <dbReference type="NCBI Taxonomy" id="134537"/>
    <lineage>
        <taxon>Bacteria</taxon>
        <taxon>Pseudomonadati</taxon>
        <taxon>Pseudomonadota</taxon>
        <taxon>Betaproteobacteria</taxon>
        <taxon>Burkholderiales</taxon>
        <taxon>Burkholderiaceae</taxon>
        <taxon>Paraburkholderia</taxon>
    </lineage>
</organism>
<evidence type="ECO:0000313" key="2">
    <source>
        <dbReference type="Proteomes" id="UP000032614"/>
    </source>
</evidence>